<dbReference type="GO" id="GO:1990112">
    <property type="term" value="C:RQC complex"/>
    <property type="evidence" value="ECO:0007669"/>
    <property type="project" value="TreeGrafter"/>
</dbReference>
<dbReference type="PANTHER" id="PTHR15239:SF6">
    <property type="entry name" value="RIBOSOME QUALITY CONTROL COMPLEX SUBUNIT NEMF"/>
    <property type="match status" value="1"/>
</dbReference>
<keyword evidence="3" id="KW-1185">Reference proteome</keyword>
<gene>
    <name evidence="2" type="ORF">J3R75_001283</name>
</gene>
<dbReference type="GO" id="GO:0000049">
    <property type="term" value="F:tRNA binding"/>
    <property type="evidence" value="ECO:0007669"/>
    <property type="project" value="TreeGrafter"/>
</dbReference>
<organism evidence="2 3">
    <name type="scientific">Oligosphaera ethanolica</name>
    <dbReference type="NCBI Taxonomy" id="760260"/>
    <lineage>
        <taxon>Bacteria</taxon>
        <taxon>Pseudomonadati</taxon>
        <taxon>Lentisphaerota</taxon>
        <taxon>Oligosphaeria</taxon>
        <taxon>Oligosphaerales</taxon>
        <taxon>Oligosphaeraceae</taxon>
        <taxon>Oligosphaera</taxon>
    </lineage>
</organism>
<feature type="domain" description="NFACT RNA-binding" evidence="1">
    <location>
        <begin position="23"/>
        <end position="120"/>
    </location>
</feature>
<evidence type="ECO:0000313" key="3">
    <source>
        <dbReference type="Proteomes" id="UP001238163"/>
    </source>
</evidence>
<protein>
    <submittedName>
        <fullName evidence="2">Ribosome quality control (RQC) complex YloA/Tae2 family protein</fullName>
    </submittedName>
</protein>
<dbReference type="GO" id="GO:0043023">
    <property type="term" value="F:ribosomal large subunit binding"/>
    <property type="evidence" value="ECO:0007669"/>
    <property type="project" value="TreeGrafter"/>
</dbReference>
<evidence type="ECO:0000259" key="1">
    <source>
        <dbReference type="Pfam" id="PF05670"/>
    </source>
</evidence>
<evidence type="ECO:0000313" key="2">
    <source>
        <dbReference type="EMBL" id="MDQ0289176.1"/>
    </source>
</evidence>
<name>A0AAE3VF69_9BACT</name>
<dbReference type="AlphaFoldDB" id="A0AAE3VF69"/>
<dbReference type="Proteomes" id="UP001238163">
    <property type="component" value="Unassembled WGS sequence"/>
</dbReference>
<comment type="caution">
    <text evidence="2">The sequence shown here is derived from an EMBL/GenBank/DDBJ whole genome shotgun (WGS) entry which is preliminary data.</text>
</comment>
<reference evidence="2" key="1">
    <citation type="submission" date="2023-07" db="EMBL/GenBank/DDBJ databases">
        <title>Genomic Encyclopedia of Type Strains, Phase IV (KMG-IV): sequencing the most valuable type-strain genomes for metagenomic binning, comparative biology and taxonomic classification.</title>
        <authorList>
            <person name="Goeker M."/>
        </authorList>
    </citation>
    <scope>NUCLEOTIDE SEQUENCE</scope>
    <source>
        <strain evidence="2">DSM 24202</strain>
    </source>
</reference>
<dbReference type="Pfam" id="PF05670">
    <property type="entry name" value="NFACT-R_1"/>
    <property type="match status" value="1"/>
</dbReference>
<dbReference type="PANTHER" id="PTHR15239">
    <property type="entry name" value="NUCLEAR EXPORT MEDIATOR FACTOR NEMF"/>
    <property type="match status" value="1"/>
</dbReference>
<dbReference type="EMBL" id="JAUSVL010000001">
    <property type="protein sequence ID" value="MDQ0289176.1"/>
    <property type="molecule type" value="Genomic_DNA"/>
</dbReference>
<sequence>MRKSFTNPDDGPPEPRCWSYDLADGWLARAGKTDDDNDLLSLRCAHPNDWWFHVHAMPGSHVVLSHADKTKAPDADILRAAAAIAAWHSKARDGGNCPVSCTQARNVSKPRGAKPGTVTISKEKIIRVKPGLPQDGPA</sequence>
<dbReference type="InterPro" id="IPR008532">
    <property type="entry name" value="NFACT_RNA-bd"/>
</dbReference>
<dbReference type="RefSeq" id="WP_307260517.1">
    <property type="nucleotide sequence ID" value="NZ_JAUSVL010000001.1"/>
</dbReference>
<dbReference type="GO" id="GO:0072344">
    <property type="term" value="P:rescue of stalled ribosome"/>
    <property type="evidence" value="ECO:0007669"/>
    <property type="project" value="TreeGrafter"/>
</dbReference>
<accession>A0AAE3VF69</accession>
<dbReference type="InterPro" id="IPR051608">
    <property type="entry name" value="RQC_Subunit_NEMF"/>
</dbReference>
<proteinExistence type="predicted"/>